<name>A0ACD3SQD5_9BURK</name>
<keyword evidence="2" id="KW-1185">Reference proteome</keyword>
<accession>A0ACD3SQD5</accession>
<evidence type="ECO:0000313" key="1">
    <source>
        <dbReference type="EMBL" id="TMS58501.1"/>
    </source>
</evidence>
<proteinExistence type="predicted"/>
<sequence length="68" mass="7824">MHDLPSWFGLLLHPATWIAAGTVLVLLILIVMRKHLLYVATTLLFLVWDACKRVRGWWRRNLRGGSNG</sequence>
<dbReference type="Proteomes" id="UP000004277">
    <property type="component" value="Unassembled WGS sequence"/>
</dbReference>
<protein>
    <submittedName>
        <fullName evidence="1">Uncharacterized protein</fullName>
    </submittedName>
</protein>
<reference evidence="1" key="1">
    <citation type="submission" date="2019-05" db="EMBL/GenBank/DDBJ databases">
        <title>Revised genome assembly of Burkholderiaceae (previously Ralstonia) sp. PBA.</title>
        <authorList>
            <person name="Gan H.M."/>
        </authorList>
    </citation>
    <scope>NUCLEOTIDE SEQUENCE</scope>
    <source>
        <strain evidence="1">PBA</strain>
    </source>
</reference>
<evidence type="ECO:0000313" key="2">
    <source>
        <dbReference type="Proteomes" id="UP000004277"/>
    </source>
</evidence>
<comment type="caution">
    <text evidence="1">The sequence shown here is derived from an EMBL/GenBank/DDBJ whole genome shotgun (WGS) entry which is preliminary data.</text>
</comment>
<dbReference type="EMBL" id="AKCV02000015">
    <property type="protein sequence ID" value="TMS58501.1"/>
    <property type="molecule type" value="Genomic_DNA"/>
</dbReference>
<gene>
    <name evidence="1" type="ORF">MW7_007170</name>
</gene>
<organism evidence="1 2">
    <name type="scientific">Imbroritus primus</name>
    <dbReference type="NCBI Taxonomy" id="3058603"/>
    <lineage>
        <taxon>Bacteria</taxon>
        <taxon>Pseudomonadati</taxon>
        <taxon>Pseudomonadota</taxon>
        <taxon>Betaproteobacteria</taxon>
        <taxon>Burkholderiales</taxon>
        <taxon>Burkholderiaceae</taxon>
        <taxon>Imbroritus</taxon>
    </lineage>
</organism>